<dbReference type="AlphaFoldDB" id="A0A1D3UU84"/>
<sequence length="59" mass="6405">MFIVPFVHLIYSLCVPGIEVSSPFVSERKHTGIGPYKEIPPAISGKNKFGFGKNGRKAG</sequence>
<protein>
    <submittedName>
        <fullName evidence="1">Uncharacterized protein</fullName>
    </submittedName>
</protein>
<accession>A0A1D3UU84</accession>
<reference evidence="1 2" key="1">
    <citation type="submission" date="2016-09" db="EMBL/GenBank/DDBJ databases">
        <authorList>
            <person name="Capua I."/>
            <person name="De Benedictis P."/>
            <person name="Joannis T."/>
            <person name="Lombin L.H."/>
            <person name="Cattoli G."/>
        </authorList>
    </citation>
    <scope>NUCLEOTIDE SEQUENCE [LARGE SCALE GENOMIC DNA]</scope>
    <source>
        <strain evidence="1 2">UB20</strain>
    </source>
</reference>
<evidence type="ECO:0000313" key="2">
    <source>
        <dbReference type="Proteomes" id="UP000182057"/>
    </source>
</evidence>
<proteinExistence type="predicted"/>
<gene>
    <name evidence="1" type="ORF">TFUB20_02120</name>
</gene>
<dbReference type="Proteomes" id="UP000182057">
    <property type="component" value="Unassembled WGS sequence"/>
</dbReference>
<evidence type="ECO:0000313" key="1">
    <source>
        <dbReference type="EMBL" id="SCQ23601.1"/>
    </source>
</evidence>
<name>A0A1D3UU84_TANFO</name>
<organism evidence="1 2">
    <name type="scientific">Tannerella forsythia</name>
    <name type="common">Bacteroides forsythus</name>
    <dbReference type="NCBI Taxonomy" id="28112"/>
    <lineage>
        <taxon>Bacteria</taxon>
        <taxon>Pseudomonadati</taxon>
        <taxon>Bacteroidota</taxon>
        <taxon>Bacteroidia</taxon>
        <taxon>Bacteroidales</taxon>
        <taxon>Tannerellaceae</taxon>
        <taxon>Tannerella</taxon>
    </lineage>
</organism>
<dbReference type="EMBL" id="FMMM01000070">
    <property type="protein sequence ID" value="SCQ23601.1"/>
    <property type="molecule type" value="Genomic_DNA"/>
</dbReference>